<gene>
    <name evidence="1" type="ORF">METZ01_LOCUS412934</name>
</gene>
<sequence>MLVFMFCISINPIFSKEEKYPEHVCKEIYGAIGTFLGLADKEWKQKNEEKALFYSQAAANYSTVYETVCRKNNP</sequence>
<dbReference type="EMBL" id="UINC01161091">
    <property type="protein sequence ID" value="SVD60080.1"/>
    <property type="molecule type" value="Genomic_DNA"/>
</dbReference>
<protein>
    <submittedName>
        <fullName evidence="1">Uncharacterized protein</fullName>
    </submittedName>
</protein>
<name>A0A382WNA1_9ZZZZ</name>
<dbReference type="AlphaFoldDB" id="A0A382WNA1"/>
<accession>A0A382WNA1</accession>
<proteinExistence type="predicted"/>
<organism evidence="1">
    <name type="scientific">marine metagenome</name>
    <dbReference type="NCBI Taxonomy" id="408172"/>
    <lineage>
        <taxon>unclassified sequences</taxon>
        <taxon>metagenomes</taxon>
        <taxon>ecological metagenomes</taxon>
    </lineage>
</organism>
<reference evidence="1" key="1">
    <citation type="submission" date="2018-05" db="EMBL/GenBank/DDBJ databases">
        <authorList>
            <person name="Lanie J.A."/>
            <person name="Ng W.-L."/>
            <person name="Kazmierczak K.M."/>
            <person name="Andrzejewski T.M."/>
            <person name="Davidsen T.M."/>
            <person name="Wayne K.J."/>
            <person name="Tettelin H."/>
            <person name="Glass J.I."/>
            <person name="Rusch D."/>
            <person name="Podicherti R."/>
            <person name="Tsui H.-C.T."/>
            <person name="Winkler M.E."/>
        </authorList>
    </citation>
    <scope>NUCLEOTIDE SEQUENCE</scope>
</reference>
<evidence type="ECO:0000313" key="1">
    <source>
        <dbReference type="EMBL" id="SVD60080.1"/>
    </source>
</evidence>